<dbReference type="EMBL" id="CM046394">
    <property type="protein sequence ID" value="KAI8548385.1"/>
    <property type="molecule type" value="Genomic_DNA"/>
</dbReference>
<proteinExistence type="predicted"/>
<sequence>MYPSSPKSPSLLEKWTELVKFLEKWTERGRRSSDDRSKKLTARVAMIDGGGGGGQIARGAAKDWVWVGVWVG</sequence>
<gene>
    <name evidence="1" type="ORF">RHMOL_Rhmol07G0270100</name>
</gene>
<name>A0ACC0N5D7_RHOML</name>
<protein>
    <submittedName>
        <fullName evidence="1">Uncharacterized protein</fullName>
    </submittedName>
</protein>
<comment type="caution">
    <text evidence="1">The sequence shown here is derived from an EMBL/GenBank/DDBJ whole genome shotgun (WGS) entry which is preliminary data.</text>
</comment>
<evidence type="ECO:0000313" key="2">
    <source>
        <dbReference type="Proteomes" id="UP001062846"/>
    </source>
</evidence>
<dbReference type="Proteomes" id="UP001062846">
    <property type="component" value="Chromosome 7"/>
</dbReference>
<reference evidence="1" key="1">
    <citation type="submission" date="2022-02" db="EMBL/GenBank/DDBJ databases">
        <title>Plant Genome Project.</title>
        <authorList>
            <person name="Zhang R.-G."/>
        </authorList>
    </citation>
    <scope>NUCLEOTIDE SEQUENCE</scope>
    <source>
        <strain evidence="1">AT1</strain>
    </source>
</reference>
<keyword evidence="2" id="KW-1185">Reference proteome</keyword>
<accession>A0ACC0N5D7</accession>
<evidence type="ECO:0000313" key="1">
    <source>
        <dbReference type="EMBL" id="KAI8548385.1"/>
    </source>
</evidence>
<organism evidence="1 2">
    <name type="scientific">Rhododendron molle</name>
    <name type="common">Chinese azalea</name>
    <name type="synonym">Azalea mollis</name>
    <dbReference type="NCBI Taxonomy" id="49168"/>
    <lineage>
        <taxon>Eukaryota</taxon>
        <taxon>Viridiplantae</taxon>
        <taxon>Streptophyta</taxon>
        <taxon>Embryophyta</taxon>
        <taxon>Tracheophyta</taxon>
        <taxon>Spermatophyta</taxon>
        <taxon>Magnoliopsida</taxon>
        <taxon>eudicotyledons</taxon>
        <taxon>Gunneridae</taxon>
        <taxon>Pentapetalae</taxon>
        <taxon>asterids</taxon>
        <taxon>Ericales</taxon>
        <taxon>Ericaceae</taxon>
        <taxon>Ericoideae</taxon>
        <taxon>Rhodoreae</taxon>
        <taxon>Rhododendron</taxon>
    </lineage>
</organism>